<dbReference type="PANTHER" id="PTHR12743">
    <property type="entry name" value="CYTOCHROME C1 HEME LYASE"/>
    <property type="match status" value="1"/>
</dbReference>
<evidence type="ECO:0000256" key="2">
    <source>
        <dbReference type="ARBA" id="ARBA00007255"/>
    </source>
</evidence>
<evidence type="ECO:0000256" key="5">
    <source>
        <dbReference type="ARBA" id="ARBA00022792"/>
    </source>
</evidence>
<keyword evidence="8 11" id="KW-0472">Membrane</keyword>
<evidence type="ECO:0000256" key="8">
    <source>
        <dbReference type="ARBA" id="ARBA00023136"/>
    </source>
</evidence>
<evidence type="ECO:0000256" key="9">
    <source>
        <dbReference type="ARBA" id="ARBA00023239"/>
    </source>
</evidence>
<comment type="catalytic activity">
    <reaction evidence="10">
        <text>holo-[cytochrome c] = apo-[cytochrome c] + heme b</text>
        <dbReference type="Rhea" id="RHEA:22648"/>
        <dbReference type="Rhea" id="RHEA-COMP:10725"/>
        <dbReference type="Rhea" id="RHEA-COMP:10726"/>
        <dbReference type="ChEBI" id="CHEBI:29950"/>
        <dbReference type="ChEBI" id="CHEBI:60344"/>
        <dbReference type="ChEBI" id="CHEBI:83739"/>
        <dbReference type="EC" id="4.4.1.17"/>
    </reaction>
    <physiologicalReaction direction="right-to-left" evidence="10">
        <dbReference type="Rhea" id="RHEA:22650"/>
    </physiologicalReaction>
</comment>
<evidence type="ECO:0000256" key="6">
    <source>
        <dbReference type="ARBA" id="ARBA00023004"/>
    </source>
</evidence>
<organism evidence="13 14">
    <name type="scientific">Sciurus vulgaris</name>
    <name type="common">Eurasian red squirrel</name>
    <dbReference type="NCBI Taxonomy" id="55149"/>
    <lineage>
        <taxon>Eukaryota</taxon>
        <taxon>Metazoa</taxon>
        <taxon>Chordata</taxon>
        <taxon>Craniata</taxon>
        <taxon>Vertebrata</taxon>
        <taxon>Euteleostomi</taxon>
        <taxon>Mammalia</taxon>
        <taxon>Eutheria</taxon>
        <taxon>Euarchontoglires</taxon>
        <taxon>Glires</taxon>
        <taxon>Rodentia</taxon>
        <taxon>Sciuromorpha</taxon>
        <taxon>Sciuridae</taxon>
        <taxon>Sciurinae</taxon>
        <taxon>Sciurini</taxon>
        <taxon>Sciurus</taxon>
    </lineage>
</organism>
<dbReference type="GeneTree" id="ENSGT00960000189442"/>
<reference evidence="13" key="2">
    <citation type="submission" date="2025-09" db="UniProtKB">
        <authorList>
            <consortium name="Ensembl"/>
        </authorList>
    </citation>
    <scope>IDENTIFICATION</scope>
</reference>
<comment type="function">
    <text evidence="11">Lyase that catalyzes the covalent linking of the heme group to the cytochrome C apoprotein to produce the mature functional cytochrome.</text>
</comment>
<dbReference type="GO" id="GO:0046872">
    <property type="term" value="F:metal ion binding"/>
    <property type="evidence" value="ECO:0007669"/>
    <property type="project" value="UniProtKB-KW"/>
</dbReference>
<dbReference type="Ensembl" id="ENSSVLT00005035475.1">
    <property type="protein sequence ID" value="ENSSVLP00005031955.1"/>
    <property type="gene ID" value="ENSSVLG00005025154.1"/>
</dbReference>
<evidence type="ECO:0000256" key="11">
    <source>
        <dbReference type="RuleBase" id="RU363130"/>
    </source>
</evidence>
<keyword evidence="9 11" id="KW-0456">Lyase</keyword>
<dbReference type="GO" id="GO:0005743">
    <property type="term" value="C:mitochondrial inner membrane"/>
    <property type="evidence" value="ECO:0007669"/>
    <property type="project" value="UniProtKB-SubCell"/>
</dbReference>
<comment type="subcellular location">
    <subcellularLocation>
        <location evidence="1 11">Mitochondrion inner membrane</location>
    </subcellularLocation>
</comment>
<dbReference type="GO" id="GO:0004408">
    <property type="term" value="F:holocytochrome-c synthase activity"/>
    <property type="evidence" value="ECO:0007669"/>
    <property type="project" value="UniProtKB-EC"/>
</dbReference>
<keyword evidence="4 11" id="KW-0479">Metal-binding</keyword>
<evidence type="ECO:0000313" key="14">
    <source>
        <dbReference type="Proteomes" id="UP000694564"/>
    </source>
</evidence>
<evidence type="ECO:0000256" key="1">
    <source>
        <dbReference type="ARBA" id="ARBA00004273"/>
    </source>
</evidence>
<dbReference type="PANTHER" id="PTHR12743:SF0">
    <property type="entry name" value="HOLOCYTOCHROME C-TYPE SYNTHASE"/>
    <property type="match status" value="1"/>
</dbReference>
<evidence type="ECO:0000256" key="10">
    <source>
        <dbReference type="ARBA" id="ARBA00023944"/>
    </source>
</evidence>
<evidence type="ECO:0000256" key="12">
    <source>
        <dbReference type="SAM" id="MobiDB-lite"/>
    </source>
</evidence>
<sequence length="134" mass="14786">MGLSASTPAVPVQTSKASDHQTASPPSGCPMHEGKMKGCPMSAEPSAQTCESKTYSVPAHQDRAYEYVECPVTGAAAKNKENLDPSNLIYMIDYYDGGEVNKDYQFTILDVRPALDSFSAVWDRMKVAWWRWTS</sequence>
<dbReference type="InterPro" id="IPR000511">
    <property type="entry name" value="Holocyt_c/c1_synthase"/>
</dbReference>
<dbReference type="OrthoDB" id="4243at2759"/>
<comment type="similarity">
    <text evidence="2 11">Belongs to the cytochrome c-type heme lyase family.</text>
</comment>
<reference evidence="13" key="1">
    <citation type="submission" date="2025-08" db="UniProtKB">
        <authorList>
            <consortium name="Ensembl"/>
        </authorList>
    </citation>
    <scope>IDENTIFICATION</scope>
</reference>
<protein>
    <recommendedName>
        <fullName evidence="11">Holocytochrome c-type synthase</fullName>
        <ecNumber evidence="11">4.4.1.17</ecNumber>
    </recommendedName>
</protein>
<dbReference type="EC" id="4.4.1.17" evidence="11"/>
<keyword evidence="3 11" id="KW-0349">Heme</keyword>
<keyword evidence="7 11" id="KW-0496">Mitochondrion</keyword>
<feature type="compositionally biased region" description="Polar residues" evidence="12">
    <location>
        <begin position="1"/>
        <end position="25"/>
    </location>
</feature>
<feature type="region of interest" description="Disordered" evidence="12">
    <location>
        <begin position="1"/>
        <end position="44"/>
    </location>
</feature>
<evidence type="ECO:0000313" key="13">
    <source>
        <dbReference type="Ensembl" id="ENSSVLP00005031955.1"/>
    </source>
</evidence>
<evidence type="ECO:0000256" key="4">
    <source>
        <dbReference type="ARBA" id="ARBA00022723"/>
    </source>
</evidence>
<dbReference type="Proteomes" id="UP000694564">
    <property type="component" value="Chromosome 13"/>
</dbReference>
<proteinExistence type="inferred from homology"/>
<evidence type="ECO:0000256" key="7">
    <source>
        <dbReference type="ARBA" id="ARBA00023128"/>
    </source>
</evidence>
<name>A0A8D2E1A9_SCIVU</name>
<evidence type="ECO:0000256" key="3">
    <source>
        <dbReference type="ARBA" id="ARBA00022617"/>
    </source>
</evidence>
<dbReference type="Pfam" id="PF01265">
    <property type="entry name" value="Cyto_heme_lyase"/>
    <property type="match status" value="1"/>
</dbReference>
<keyword evidence="14" id="KW-1185">Reference proteome</keyword>
<accession>A0A8D2E1A9</accession>
<keyword evidence="6 11" id="KW-0408">Iron</keyword>
<dbReference type="AlphaFoldDB" id="A0A8D2E1A9"/>
<keyword evidence="5 11" id="KW-0999">Mitochondrion inner membrane</keyword>